<protein>
    <submittedName>
        <fullName evidence="1">Uncharacterized protein</fullName>
    </submittedName>
</protein>
<organism evidence="1">
    <name type="scientific">Clandestinovirus</name>
    <dbReference type="NCBI Taxonomy" id="2831644"/>
    <lineage>
        <taxon>Viruses</taxon>
    </lineage>
</organism>
<accession>A0A8F8KPT8</accession>
<evidence type="ECO:0000313" key="1">
    <source>
        <dbReference type="EMBL" id="QYA18580.1"/>
    </source>
</evidence>
<proteinExistence type="predicted"/>
<dbReference type="EMBL" id="MZ420154">
    <property type="protein sequence ID" value="QYA18580.1"/>
    <property type="molecule type" value="Genomic_DNA"/>
</dbReference>
<sequence>MAFFEPVGDNTPFSSLQDYDVSDRILFHIGNIGQDGSVQDIALTEGFGCFDWTGQKIYAYITSGLHWDIFNLPKDQLMHERLWTTTTLPILDHQGKKVKLTIRTTTEGVPLFYVQPETQNGIHAFFDDTKKILPYDIMYFKHETGTRICRLKLKPKQWMMRVRRTDEQPGRYFDTTTLVLTNWEDEDIKYKVTIDAEFNDGKQDLTEIPVIDMDGNKTWLKLLPTGFFAVKGINEKEWEVTNRVVCLGPNRNEFILYCISQDESLRYLKFNPFDELLQ</sequence>
<reference evidence="1" key="1">
    <citation type="submission" date="2021-06" db="EMBL/GenBank/DDBJ databases">
        <authorList>
            <person name="Rolland C."/>
        </authorList>
    </citation>
    <scope>NUCLEOTIDE SEQUENCE</scope>
    <source>
        <strain evidence="1">347.936635</strain>
    </source>
</reference>
<gene>
    <name evidence="1" type="ORF">KOM_12_311</name>
</gene>
<name>A0A8F8KPT8_9VIRU</name>